<gene>
    <name evidence="1" type="ORF">VP01_3571g1</name>
</gene>
<evidence type="ECO:0000313" key="2">
    <source>
        <dbReference type="Proteomes" id="UP000037035"/>
    </source>
</evidence>
<dbReference type="VEuPathDB" id="FungiDB:VP01_3571g1"/>
<sequence>MDSWLNQYTKRQATIECIEDLMDWKTTLVSFKPKTPSPKATPIEIGWLKAETGINPQKEHCLVKCFTGIAHDCGALSFLEIQKI</sequence>
<organism evidence="1 2">
    <name type="scientific">Puccinia sorghi</name>
    <dbReference type="NCBI Taxonomy" id="27349"/>
    <lineage>
        <taxon>Eukaryota</taxon>
        <taxon>Fungi</taxon>
        <taxon>Dikarya</taxon>
        <taxon>Basidiomycota</taxon>
        <taxon>Pucciniomycotina</taxon>
        <taxon>Pucciniomycetes</taxon>
        <taxon>Pucciniales</taxon>
        <taxon>Pucciniaceae</taxon>
        <taxon>Puccinia</taxon>
    </lineage>
</organism>
<keyword evidence="2" id="KW-1185">Reference proteome</keyword>
<dbReference type="AlphaFoldDB" id="A0A0L6UW45"/>
<reference evidence="1 2" key="1">
    <citation type="submission" date="2015-08" db="EMBL/GenBank/DDBJ databases">
        <title>Next Generation Sequencing and Analysis of the Genome of Puccinia sorghi L Schw, the Causal Agent of Maize Common Rust.</title>
        <authorList>
            <person name="Rochi L."/>
            <person name="Burguener G."/>
            <person name="Darino M."/>
            <person name="Turjanski A."/>
            <person name="Kreff E."/>
            <person name="Dieguez M.J."/>
            <person name="Sacco F."/>
        </authorList>
    </citation>
    <scope>NUCLEOTIDE SEQUENCE [LARGE SCALE GENOMIC DNA]</scope>
    <source>
        <strain evidence="1 2">RO10H11247</strain>
    </source>
</reference>
<protein>
    <submittedName>
        <fullName evidence="1">Uncharacterized protein</fullName>
    </submittedName>
</protein>
<name>A0A0L6UW45_9BASI</name>
<accession>A0A0L6UW45</accession>
<proteinExistence type="predicted"/>
<dbReference type="Proteomes" id="UP000037035">
    <property type="component" value="Unassembled WGS sequence"/>
</dbReference>
<dbReference type="EMBL" id="LAVV01008581">
    <property type="protein sequence ID" value="KNZ52447.1"/>
    <property type="molecule type" value="Genomic_DNA"/>
</dbReference>
<comment type="caution">
    <text evidence="1">The sequence shown here is derived from an EMBL/GenBank/DDBJ whole genome shotgun (WGS) entry which is preliminary data.</text>
</comment>
<evidence type="ECO:0000313" key="1">
    <source>
        <dbReference type="EMBL" id="KNZ52447.1"/>
    </source>
</evidence>